<dbReference type="InterPro" id="IPR054465">
    <property type="entry name" value="Integrase_p58-like_C"/>
</dbReference>
<reference evidence="6" key="1">
    <citation type="submission" date="2025-08" db="UniProtKB">
        <authorList>
            <consortium name="Ensembl"/>
        </authorList>
    </citation>
    <scope>IDENTIFICATION</scope>
</reference>
<dbReference type="PROSITE" id="PS50994">
    <property type="entry name" value="INTEGRASE"/>
    <property type="match status" value="1"/>
</dbReference>
<evidence type="ECO:0000313" key="7">
    <source>
        <dbReference type="Proteomes" id="UP000261540"/>
    </source>
</evidence>
<evidence type="ECO:0000256" key="3">
    <source>
        <dbReference type="ARBA" id="ARBA00039658"/>
    </source>
</evidence>
<dbReference type="InterPro" id="IPR041588">
    <property type="entry name" value="Integrase_H2C2"/>
</dbReference>
<evidence type="ECO:0000259" key="5">
    <source>
        <dbReference type="PROSITE" id="PS50994"/>
    </source>
</evidence>
<dbReference type="AlphaFoldDB" id="A0A3B3R2R2"/>
<dbReference type="FunFam" id="3.30.420.10:FF:000032">
    <property type="entry name" value="Retrovirus-related Pol polyprotein from transposon 297-like Protein"/>
    <property type="match status" value="1"/>
</dbReference>
<dbReference type="EC" id="3.1.26.4" evidence="2"/>
<dbReference type="Pfam" id="PF00665">
    <property type="entry name" value="rve"/>
    <property type="match status" value="1"/>
</dbReference>
<dbReference type="PANTHER" id="PTHR37984:SF5">
    <property type="entry name" value="PROTEIN NYNRIN-LIKE"/>
    <property type="match status" value="1"/>
</dbReference>
<dbReference type="CDD" id="cd01647">
    <property type="entry name" value="RT_LTR"/>
    <property type="match status" value="1"/>
</dbReference>
<evidence type="ECO:0000256" key="2">
    <source>
        <dbReference type="ARBA" id="ARBA00012180"/>
    </source>
</evidence>
<dbReference type="GeneTree" id="ENSGT01050000244855"/>
<dbReference type="InterPro" id="IPR000477">
    <property type="entry name" value="RT_dom"/>
</dbReference>
<comment type="similarity">
    <text evidence="1">Belongs to the beta type-B retroviral polymerase family. HERV class-II K(HML-2) pol subfamily.</text>
</comment>
<feature type="domain" description="Reverse transcriptase" evidence="4">
    <location>
        <begin position="453"/>
        <end position="630"/>
    </location>
</feature>
<dbReference type="GO" id="GO:0004523">
    <property type="term" value="F:RNA-DNA hybrid ribonuclease activity"/>
    <property type="evidence" value="ECO:0007669"/>
    <property type="project" value="UniProtKB-EC"/>
</dbReference>
<dbReference type="InterPro" id="IPR012337">
    <property type="entry name" value="RNaseH-like_sf"/>
</dbReference>
<evidence type="ECO:0000313" key="6">
    <source>
        <dbReference type="Ensembl" id="ENSPKIP00000012668.1"/>
    </source>
</evidence>
<dbReference type="InterPro" id="IPR001584">
    <property type="entry name" value="Integrase_cat-core"/>
</dbReference>
<dbReference type="GO" id="GO:0015074">
    <property type="term" value="P:DNA integration"/>
    <property type="evidence" value="ECO:0007669"/>
    <property type="project" value="InterPro"/>
</dbReference>
<dbReference type="InterPro" id="IPR043502">
    <property type="entry name" value="DNA/RNA_pol_sf"/>
</dbReference>
<evidence type="ECO:0000256" key="1">
    <source>
        <dbReference type="ARBA" id="ARBA00010879"/>
    </source>
</evidence>
<dbReference type="STRING" id="1676925.ENSPKIP00000012668"/>
<feature type="domain" description="Integrase catalytic" evidence="5">
    <location>
        <begin position="47"/>
        <end position="205"/>
    </location>
</feature>
<proteinExistence type="inferred from homology"/>
<dbReference type="Ensembl" id="ENSPKIT00000037070.1">
    <property type="protein sequence ID" value="ENSPKIP00000012668.1"/>
    <property type="gene ID" value="ENSPKIG00000000391.1"/>
</dbReference>
<dbReference type="PROSITE" id="PS50878">
    <property type="entry name" value="RT_POL"/>
    <property type="match status" value="1"/>
</dbReference>
<dbReference type="Pfam" id="PF22938">
    <property type="entry name" value="Integrase_p58_C"/>
    <property type="match status" value="1"/>
</dbReference>
<dbReference type="PANTHER" id="PTHR37984">
    <property type="entry name" value="PROTEIN CBG26694"/>
    <property type="match status" value="1"/>
</dbReference>
<dbReference type="Gene3D" id="3.10.10.10">
    <property type="entry name" value="HIV Type 1 Reverse Transcriptase, subunit A, domain 1"/>
    <property type="match status" value="1"/>
</dbReference>
<dbReference type="Gene3D" id="3.30.420.10">
    <property type="entry name" value="Ribonuclease H-like superfamily/Ribonuclease H"/>
    <property type="match status" value="1"/>
</dbReference>
<dbReference type="InterPro" id="IPR050951">
    <property type="entry name" value="Retrovirus_Pol_polyprotein"/>
</dbReference>
<sequence length="685" mass="76900">MIVSSGIFFWPCVKRDVSVYIKSCHTCQLVGKPNQAVKPAPLHPIAAIHEPFEYLLIDCVGPLPPSKAGAKYLLTVMCQATRYPAAYPLRTITSRSLVKAISQFVSTFGIPRFIQSDQGSNFMSKLFSQVLGHLHVQHNQSSAYHAQSQGALERFHQTLKSLLRAYCVQLGRDWEEGLPWLLLAAREVTQESTGFSPNDLVFGHKVRGPLAVMRDDVQQAAAPVNVIDYVNGFKHRLYNAVTLAKENLKRSQTRMKRLYDRRAERRQFAPGDQVLALLPLVSSPFQAKFSGPFTVLRKVSEVNYFIKTPLRRKPTQLCHVNLLKPYFARESKLAGYEPGEAKSVCLASVLPTFDTVVSEETALSEEVFMLGRFKNSEALKNLESTLVHLSPQARVELIALINEFPAIFGDTPTQTHLLEHDIDVGDASPIKQRFYRVPLVKREFLDAEVDYMLRNDIAEPSSSSWASPCVLVPKPDDTLRFCTDFRKVNAVTKPDAFPLPRVDDCVDLVGSAKFVSKFDLLKGYWQVPLTERAREIATFITPSGLYSYRVMPFGLRNAPATFQRLMNLVVGDLDGCAVYLDDVVVYSDTWESHLYRVRGFFERLLAANLTVNLAKCEFAKATVTYLGKIVGQGKVRPLQAKVLAVQQYPPPSTKRELMRFLGLVGYYRGFCKNFSSVVAPLTKGQ</sequence>
<dbReference type="InterPro" id="IPR043128">
    <property type="entry name" value="Rev_trsase/Diguanyl_cyclase"/>
</dbReference>
<accession>A0A3B3R2R2</accession>
<dbReference type="SUPFAM" id="SSF56672">
    <property type="entry name" value="DNA/RNA polymerases"/>
    <property type="match status" value="1"/>
</dbReference>
<protein>
    <recommendedName>
        <fullName evidence="3">Gypsy retrotransposon integrase-like protein 1</fullName>
        <ecNumber evidence="2">3.1.26.4</ecNumber>
    </recommendedName>
</protein>
<dbReference type="Proteomes" id="UP000261540">
    <property type="component" value="Unplaced"/>
</dbReference>
<keyword evidence="7" id="KW-1185">Reference proteome</keyword>
<dbReference type="GO" id="GO:0003676">
    <property type="term" value="F:nucleic acid binding"/>
    <property type="evidence" value="ECO:0007669"/>
    <property type="project" value="InterPro"/>
</dbReference>
<dbReference type="Gene3D" id="3.30.70.270">
    <property type="match status" value="2"/>
</dbReference>
<dbReference type="Pfam" id="PF00078">
    <property type="entry name" value="RVT_1"/>
    <property type="match status" value="1"/>
</dbReference>
<evidence type="ECO:0000259" key="4">
    <source>
        <dbReference type="PROSITE" id="PS50878"/>
    </source>
</evidence>
<organism evidence="6 7">
    <name type="scientific">Paramormyrops kingsleyae</name>
    <dbReference type="NCBI Taxonomy" id="1676925"/>
    <lineage>
        <taxon>Eukaryota</taxon>
        <taxon>Metazoa</taxon>
        <taxon>Chordata</taxon>
        <taxon>Craniata</taxon>
        <taxon>Vertebrata</taxon>
        <taxon>Euteleostomi</taxon>
        <taxon>Actinopterygii</taxon>
        <taxon>Neopterygii</taxon>
        <taxon>Teleostei</taxon>
        <taxon>Osteoglossocephala</taxon>
        <taxon>Osteoglossomorpha</taxon>
        <taxon>Osteoglossiformes</taxon>
        <taxon>Mormyridae</taxon>
        <taxon>Paramormyrops</taxon>
    </lineage>
</organism>
<reference evidence="6" key="2">
    <citation type="submission" date="2025-09" db="UniProtKB">
        <authorList>
            <consortium name="Ensembl"/>
        </authorList>
    </citation>
    <scope>IDENTIFICATION</scope>
</reference>
<dbReference type="SUPFAM" id="SSF53098">
    <property type="entry name" value="Ribonuclease H-like"/>
    <property type="match status" value="1"/>
</dbReference>
<dbReference type="Pfam" id="PF17921">
    <property type="entry name" value="Integrase_H2C2"/>
    <property type="match status" value="1"/>
</dbReference>
<name>A0A3B3R2R2_9TELE</name>
<dbReference type="InterPro" id="IPR036397">
    <property type="entry name" value="RNaseH_sf"/>
</dbReference>